<sequence length="175" mass="19297">MVQDSGRRLSLCHSAAPWSIYLLPSWCLDELSPHPIGGLRRMLLIAWSDNVPTGFSWLMASPPQPHLPCFSVPIRIGAALRWLGINLLPAAAVALPAALAHQRRLSVLLQDDMIMAQDTEQRLSLRHYPASRSIVLLWLDLVAASLEQPAPDANGGIGGHFKKRIMRAGRQILFS</sequence>
<reference evidence="2" key="2">
    <citation type="submission" date="2015-01" db="EMBL/GenBank/DDBJ databases">
        <title>Evolutionary Origins and Diversification of the Mycorrhizal Mutualists.</title>
        <authorList>
            <consortium name="DOE Joint Genome Institute"/>
            <consortium name="Mycorrhizal Genomics Consortium"/>
            <person name="Kohler A."/>
            <person name="Kuo A."/>
            <person name="Nagy L.G."/>
            <person name="Floudas D."/>
            <person name="Copeland A."/>
            <person name="Barry K.W."/>
            <person name="Cichocki N."/>
            <person name="Veneault-Fourrey C."/>
            <person name="LaButti K."/>
            <person name="Lindquist E.A."/>
            <person name="Lipzen A."/>
            <person name="Lundell T."/>
            <person name="Morin E."/>
            <person name="Murat C."/>
            <person name="Riley R."/>
            <person name="Ohm R."/>
            <person name="Sun H."/>
            <person name="Tunlid A."/>
            <person name="Henrissat B."/>
            <person name="Grigoriev I.V."/>
            <person name="Hibbett D.S."/>
            <person name="Martin F."/>
        </authorList>
    </citation>
    <scope>NUCLEOTIDE SEQUENCE [LARGE SCALE GENOMIC DNA]</scope>
    <source>
        <strain evidence="2">LaAM-08-1</strain>
    </source>
</reference>
<dbReference type="HOGENOM" id="CLU_1532805_0_0_1"/>
<evidence type="ECO:0000313" key="2">
    <source>
        <dbReference type="Proteomes" id="UP000054477"/>
    </source>
</evidence>
<evidence type="ECO:0000313" key="1">
    <source>
        <dbReference type="EMBL" id="KIK07544.1"/>
    </source>
</evidence>
<reference evidence="1 2" key="1">
    <citation type="submission" date="2014-04" db="EMBL/GenBank/DDBJ databases">
        <authorList>
            <consortium name="DOE Joint Genome Institute"/>
            <person name="Kuo A."/>
            <person name="Kohler A."/>
            <person name="Nagy L.G."/>
            <person name="Floudas D."/>
            <person name="Copeland A."/>
            <person name="Barry K.W."/>
            <person name="Cichocki N."/>
            <person name="Veneault-Fourrey C."/>
            <person name="LaButti K."/>
            <person name="Lindquist E.A."/>
            <person name="Lipzen A."/>
            <person name="Lundell T."/>
            <person name="Morin E."/>
            <person name="Murat C."/>
            <person name="Sun H."/>
            <person name="Tunlid A."/>
            <person name="Henrissat B."/>
            <person name="Grigoriev I.V."/>
            <person name="Hibbett D.S."/>
            <person name="Martin F."/>
            <person name="Nordberg H.P."/>
            <person name="Cantor M.N."/>
            <person name="Hua S.X."/>
        </authorList>
    </citation>
    <scope>NUCLEOTIDE SEQUENCE [LARGE SCALE GENOMIC DNA]</scope>
    <source>
        <strain evidence="1 2">LaAM-08-1</strain>
    </source>
</reference>
<proteinExistence type="predicted"/>
<dbReference type="EMBL" id="KN838547">
    <property type="protein sequence ID" value="KIK07544.1"/>
    <property type="molecule type" value="Genomic_DNA"/>
</dbReference>
<organism evidence="1 2">
    <name type="scientific">Laccaria amethystina LaAM-08-1</name>
    <dbReference type="NCBI Taxonomy" id="1095629"/>
    <lineage>
        <taxon>Eukaryota</taxon>
        <taxon>Fungi</taxon>
        <taxon>Dikarya</taxon>
        <taxon>Basidiomycota</taxon>
        <taxon>Agaricomycotina</taxon>
        <taxon>Agaricomycetes</taxon>
        <taxon>Agaricomycetidae</taxon>
        <taxon>Agaricales</taxon>
        <taxon>Agaricineae</taxon>
        <taxon>Hydnangiaceae</taxon>
        <taxon>Laccaria</taxon>
    </lineage>
</organism>
<gene>
    <name evidence="1" type="ORF">K443DRAFT_2391</name>
</gene>
<name>A0A0C9Y107_9AGAR</name>
<dbReference type="Proteomes" id="UP000054477">
    <property type="component" value="Unassembled WGS sequence"/>
</dbReference>
<keyword evidence="2" id="KW-1185">Reference proteome</keyword>
<dbReference type="AlphaFoldDB" id="A0A0C9Y107"/>
<protein>
    <submittedName>
        <fullName evidence="1">Uncharacterized protein</fullName>
    </submittedName>
</protein>
<accession>A0A0C9Y107</accession>